<keyword evidence="2 4" id="KW-0808">Transferase</keyword>
<evidence type="ECO:0000259" key="3">
    <source>
        <dbReference type="Pfam" id="PF00534"/>
    </source>
</evidence>
<evidence type="ECO:0000256" key="2">
    <source>
        <dbReference type="ARBA" id="ARBA00022679"/>
    </source>
</evidence>
<reference evidence="4 5" key="1">
    <citation type="submission" date="2018-04" db="EMBL/GenBank/DDBJ databases">
        <title>Subsurface microbial communities from deep shales in Ohio and West Virginia, USA.</title>
        <authorList>
            <person name="Wrighton K."/>
        </authorList>
    </citation>
    <scope>NUCLEOTIDE SEQUENCE [LARGE SCALE GENOMIC DNA]</scope>
    <source>
        <strain evidence="4 5">MSL28</strain>
    </source>
</reference>
<dbReference type="RefSeq" id="WP_110301224.1">
    <property type="nucleotide sequence ID" value="NZ_QICM01000035.1"/>
</dbReference>
<dbReference type="CDD" id="cd03801">
    <property type="entry name" value="GT4_PimA-like"/>
    <property type="match status" value="1"/>
</dbReference>
<evidence type="ECO:0000313" key="4">
    <source>
        <dbReference type="EMBL" id="PXV62297.1"/>
    </source>
</evidence>
<protein>
    <submittedName>
        <fullName evidence="4">Glycosyltransferase involved in cell wall biosynthesis</fullName>
    </submittedName>
</protein>
<proteinExistence type="predicted"/>
<accession>A0A318E3R9</accession>
<evidence type="ECO:0000313" key="5">
    <source>
        <dbReference type="Proteomes" id="UP000247389"/>
    </source>
</evidence>
<feature type="domain" description="Glycosyl transferase family 1" evidence="3">
    <location>
        <begin position="195"/>
        <end position="352"/>
    </location>
</feature>
<evidence type="ECO:0000256" key="1">
    <source>
        <dbReference type="ARBA" id="ARBA00022676"/>
    </source>
</evidence>
<dbReference type="PANTHER" id="PTHR12526">
    <property type="entry name" value="GLYCOSYLTRANSFERASE"/>
    <property type="match status" value="1"/>
</dbReference>
<dbReference type="AlphaFoldDB" id="A0A318E3R9"/>
<dbReference type="InterPro" id="IPR001296">
    <property type="entry name" value="Glyco_trans_1"/>
</dbReference>
<dbReference type="PANTHER" id="PTHR12526:SF510">
    <property type="entry name" value="D-INOSITOL 3-PHOSPHATE GLYCOSYLTRANSFERASE"/>
    <property type="match status" value="1"/>
</dbReference>
<organism evidence="4 5">
    <name type="scientific">Halanaerobium congolense</name>
    <dbReference type="NCBI Taxonomy" id="54121"/>
    <lineage>
        <taxon>Bacteria</taxon>
        <taxon>Bacillati</taxon>
        <taxon>Bacillota</taxon>
        <taxon>Clostridia</taxon>
        <taxon>Halanaerobiales</taxon>
        <taxon>Halanaerobiaceae</taxon>
        <taxon>Halanaerobium</taxon>
    </lineage>
</organism>
<dbReference type="Pfam" id="PF00534">
    <property type="entry name" value="Glycos_transf_1"/>
    <property type="match status" value="1"/>
</dbReference>
<dbReference type="Gene3D" id="3.40.50.2000">
    <property type="entry name" value="Glycogen Phosphorylase B"/>
    <property type="match status" value="2"/>
</dbReference>
<dbReference type="GO" id="GO:0016757">
    <property type="term" value="F:glycosyltransferase activity"/>
    <property type="evidence" value="ECO:0007669"/>
    <property type="project" value="UniProtKB-KW"/>
</dbReference>
<dbReference type="Proteomes" id="UP000247389">
    <property type="component" value="Unassembled WGS sequence"/>
</dbReference>
<comment type="caution">
    <text evidence="4">The sequence shown here is derived from an EMBL/GenBank/DDBJ whole genome shotgun (WGS) entry which is preliminary data.</text>
</comment>
<dbReference type="SUPFAM" id="SSF53756">
    <property type="entry name" value="UDP-Glycosyltransferase/glycogen phosphorylase"/>
    <property type="match status" value="1"/>
</dbReference>
<gene>
    <name evidence="4" type="ORF">C8C78_13515</name>
</gene>
<name>A0A318E3R9_9FIRM</name>
<sequence>MKIIHVEDHFDPTAGYQINELLYASKNFDDEVYLITSDDMSPFHKSVDLSLDKKFEKETGIKIVRLKSLFKLSARLILKNLTKTIQKINPDAVFMHGIADFKDLILLKQKQDFKIVRDCHMSWVAAKNKFRKPFYLFYKLTFANIINKTDKYNKIYALGNEELEYLHKIGIKDKKIDFLPHGFNDNIMYYDEKSRHKIRKKFNLKNNVVISYIGKLNESKRPDLIIDIINELDKKFINVYNISLLFIGPKDKNYMNLFNEKLNTLNFELKYRIEDSKPFQELRKYFSASDILIFPKQTTLSSIHAQVCGCPVIMENYKSNQERVINNDNLYPKDDFKKASEILKKIILNKEYIKDDNIENKFILSDREYKNQIKKLYKDLK</sequence>
<dbReference type="EMBL" id="QICM01000035">
    <property type="protein sequence ID" value="PXV62297.1"/>
    <property type="molecule type" value="Genomic_DNA"/>
</dbReference>
<keyword evidence="1" id="KW-0328">Glycosyltransferase</keyword>